<dbReference type="AlphaFoldDB" id="A0A8J8NZG1"/>
<accession>A0A8J8NZG1</accession>
<comment type="caution">
    <text evidence="1">The sequence shown here is derived from an EMBL/GenBank/DDBJ whole genome shotgun (WGS) entry which is preliminary data.</text>
</comment>
<gene>
    <name evidence="1" type="ORF">FGO68_gene3044</name>
</gene>
<reference evidence="1" key="1">
    <citation type="submission" date="2019-06" db="EMBL/GenBank/DDBJ databases">
        <authorList>
            <person name="Zheng W."/>
        </authorList>
    </citation>
    <scope>NUCLEOTIDE SEQUENCE</scope>
    <source>
        <strain evidence="1">QDHG01</strain>
    </source>
</reference>
<protein>
    <submittedName>
        <fullName evidence="1">Uncharacterized protein</fullName>
    </submittedName>
</protein>
<proteinExistence type="predicted"/>
<organism evidence="1 2">
    <name type="scientific">Halteria grandinella</name>
    <dbReference type="NCBI Taxonomy" id="5974"/>
    <lineage>
        <taxon>Eukaryota</taxon>
        <taxon>Sar</taxon>
        <taxon>Alveolata</taxon>
        <taxon>Ciliophora</taxon>
        <taxon>Intramacronucleata</taxon>
        <taxon>Spirotrichea</taxon>
        <taxon>Stichotrichia</taxon>
        <taxon>Sporadotrichida</taxon>
        <taxon>Halteriidae</taxon>
        <taxon>Halteria</taxon>
    </lineage>
</organism>
<dbReference type="Proteomes" id="UP000785679">
    <property type="component" value="Unassembled WGS sequence"/>
</dbReference>
<evidence type="ECO:0000313" key="2">
    <source>
        <dbReference type="Proteomes" id="UP000785679"/>
    </source>
</evidence>
<evidence type="ECO:0000313" key="1">
    <source>
        <dbReference type="EMBL" id="TNV84601.1"/>
    </source>
</evidence>
<sequence>MMFLLFNNTLFYHHYYQIYIIQILISNQTNLSFCFSLCLGVGADGKLCVPMRNLLPTRKMRGPQAGCQELAPRSPLYIPHRC</sequence>
<dbReference type="EMBL" id="RRYP01002609">
    <property type="protein sequence ID" value="TNV84601.1"/>
    <property type="molecule type" value="Genomic_DNA"/>
</dbReference>
<keyword evidence="2" id="KW-1185">Reference proteome</keyword>
<name>A0A8J8NZG1_HALGN</name>